<evidence type="ECO:0000313" key="1">
    <source>
        <dbReference type="EMBL" id="KIK28744.1"/>
    </source>
</evidence>
<reference evidence="1 2" key="1">
    <citation type="submission" date="2014-04" db="EMBL/GenBank/DDBJ databases">
        <authorList>
            <consortium name="DOE Joint Genome Institute"/>
            <person name="Kuo A."/>
            <person name="Kohler A."/>
            <person name="Costa M.D."/>
            <person name="Nagy L.G."/>
            <person name="Floudas D."/>
            <person name="Copeland A."/>
            <person name="Barry K.W."/>
            <person name="Cichocki N."/>
            <person name="Veneault-Fourrey C."/>
            <person name="LaButti K."/>
            <person name="Lindquist E.A."/>
            <person name="Lipzen A."/>
            <person name="Lundell T."/>
            <person name="Morin E."/>
            <person name="Murat C."/>
            <person name="Sun H."/>
            <person name="Tunlid A."/>
            <person name="Henrissat B."/>
            <person name="Grigoriev I.V."/>
            <person name="Hibbett D.S."/>
            <person name="Martin F."/>
            <person name="Nordberg H.P."/>
            <person name="Cantor M.N."/>
            <person name="Hua S.X."/>
        </authorList>
    </citation>
    <scope>NUCLEOTIDE SEQUENCE [LARGE SCALE GENOMIC DNA]</scope>
    <source>
        <strain evidence="1 2">441</strain>
    </source>
</reference>
<proteinExistence type="predicted"/>
<dbReference type="Proteomes" id="UP000054018">
    <property type="component" value="Unassembled WGS sequence"/>
</dbReference>
<sequence length="83" mass="9202">MHSVVSTACYLLSSFRQENVIAPWPASAAPSGSRKTYTTVLIEKINGPCHLCHAKLLGWRPFWSYVFGGDGQYTVCCTYLASR</sequence>
<keyword evidence="2" id="KW-1185">Reference proteome</keyword>
<dbReference type="AlphaFoldDB" id="A0A0C9ZRP4"/>
<name>A0A0C9ZRP4_9AGAM</name>
<reference evidence="2" key="2">
    <citation type="submission" date="2015-01" db="EMBL/GenBank/DDBJ databases">
        <title>Evolutionary Origins and Diversification of the Mycorrhizal Mutualists.</title>
        <authorList>
            <consortium name="DOE Joint Genome Institute"/>
            <consortium name="Mycorrhizal Genomics Consortium"/>
            <person name="Kohler A."/>
            <person name="Kuo A."/>
            <person name="Nagy L.G."/>
            <person name="Floudas D."/>
            <person name="Copeland A."/>
            <person name="Barry K.W."/>
            <person name="Cichocki N."/>
            <person name="Veneault-Fourrey C."/>
            <person name="LaButti K."/>
            <person name="Lindquist E.A."/>
            <person name="Lipzen A."/>
            <person name="Lundell T."/>
            <person name="Morin E."/>
            <person name="Murat C."/>
            <person name="Riley R."/>
            <person name="Ohm R."/>
            <person name="Sun H."/>
            <person name="Tunlid A."/>
            <person name="Henrissat B."/>
            <person name="Grigoriev I.V."/>
            <person name="Hibbett D.S."/>
            <person name="Martin F."/>
        </authorList>
    </citation>
    <scope>NUCLEOTIDE SEQUENCE [LARGE SCALE GENOMIC DNA]</scope>
    <source>
        <strain evidence="2">441</strain>
    </source>
</reference>
<organism evidence="1 2">
    <name type="scientific">Pisolithus microcarpus 441</name>
    <dbReference type="NCBI Taxonomy" id="765257"/>
    <lineage>
        <taxon>Eukaryota</taxon>
        <taxon>Fungi</taxon>
        <taxon>Dikarya</taxon>
        <taxon>Basidiomycota</taxon>
        <taxon>Agaricomycotina</taxon>
        <taxon>Agaricomycetes</taxon>
        <taxon>Agaricomycetidae</taxon>
        <taxon>Boletales</taxon>
        <taxon>Sclerodermatineae</taxon>
        <taxon>Pisolithaceae</taxon>
        <taxon>Pisolithus</taxon>
    </lineage>
</organism>
<accession>A0A0C9ZRP4</accession>
<protein>
    <submittedName>
        <fullName evidence="1">Uncharacterized protein</fullName>
    </submittedName>
</protein>
<dbReference type="EMBL" id="KN833691">
    <property type="protein sequence ID" value="KIK28744.1"/>
    <property type="molecule type" value="Genomic_DNA"/>
</dbReference>
<evidence type="ECO:0000313" key="2">
    <source>
        <dbReference type="Proteomes" id="UP000054018"/>
    </source>
</evidence>
<dbReference type="HOGENOM" id="CLU_2543449_0_0_1"/>
<gene>
    <name evidence="1" type="ORF">PISMIDRAFT_551540</name>
</gene>